<dbReference type="STRING" id="231916.A0A409Y3N3"/>
<organism evidence="1 2">
    <name type="scientific">Gymnopilus dilepis</name>
    <dbReference type="NCBI Taxonomy" id="231916"/>
    <lineage>
        <taxon>Eukaryota</taxon>
        <taxon>Fungi</taxon>
        <taxon>Dikarya</taxon>
        <taxon>Basidiomycota</taxon>
        <taxon>Agaricomycotina</taxon>
        <taxon>Agaricomycetes</taxon>
        <taxon>Agaricomycetidae</taxon>
        <taxon>Agaricales</taxon>
        <taxon>Agaricineae</taxon>
        <taxon>Hymenogastraceae</taxon>
        <taxon>Gymnopilus</taxon>
    </lineage>
</organism>
<dbReference type="InParanoid" id="A0A409Y3N3"/>
<evidence type="ECO:0000313" key="1">
    <source>
        <dbReference type="EMBL" id="PPQ97599.1"/>
    </source>
</evidence>
<dbReference type="EMBL" id="NHYE01001222">
    <property type="protein sequence ID" value="PPQ97599.1"/>
    <property type="molecule type" value="Genomic_DNA"/>
</dbReference>
<evidence type="ECO:0000313" key="2">
    <source>
        <dbReference type="Proteomes" id="UP000284706"/>
    </source>
</evidence>
<dbReference type="AlphaFoldDB" id="A0A409Y3N3"/>
<name>A0A409Y3N3_9AGAR</name>
<comment type="caution">
    <text evidence="1">The sequence shown here is derived from an EMBL/GenBank/DDBJ whole genome shotgun (WGS) entry which is preliminary data.</text>
</comment>
<dbReference type="OrthoDB" id="3270451at2759"/>
<accession>A0A409Y3N3</accession>
<sequence>MRASTGLGNDKPHVLVSVERIMWNTLFLLADGQLDPRDTLLRLKADMSWTELRKAVDNPQIQDWFRLGLQRNEQRLAAPDVTFPSSSSEAGLPRCHSSVDVPASNIPVDETTYLDSAHPHILLQSNNTMYQLPDPLAASPPSASTSVYAPLDLPHDIGGNIELHGITSESSGKHNQARTPLFLNSSEEDFDMDSASDHMVSKNGMRGASKGRIAFDSASFRDDIDSKDDLDDRSSDGQESVFNNSFIARSGEDLLDRSLSVDMNIERHDGSSISAVFSTADNRGDERDGVSNSINVSPEGTVLNFVPILRRSDRLVQLQNQPQGLHSDTARSIRSSYSLPRKKRKRAGHSMGPFGRVLLNSCADDDGLEGTESNPIDVDQLHIPSLWEPDDLNEFRLAAGSSFGQQAYDQKLPRHNVHPARSKSTSSFSFFSPNGDEHAICPEYCSEAVQRHFDCLMSRAMNSYVEGRPPHLAKPEESIISVMQYCDFVKLGSNNIQSILSKKNLVVTGVPNPLSTFDHETLSRVYPLHCPIYLRGTSITKPGNSSGNNSSSSNVLRVACPPSEEDVEPRIRIGTLQEFIPEANRPPVHILATDTLPLSQEGTTLTSYSTDAHAWHHTRGRPSSPLSESFPTASTRWVIVSTAHATDSFQVDPAGFNSFQFVVCGKRLILFSRKKAASRTEMFDFDDICDPKHVLANQRPDFEAVVLCEGHLLFTRANQPRALYCKDSAIIRGGYFYLTGLMRATSYGIMRNFLSGMCPPVVHQRYFPRLLRSIADFYRLGLLECKINPLDKCYEHLPKVHTFEGLSDLLSLCNLLVLANVLDPRTYSPPNHMNEATIDDSQLSLMDRFDRTDISRKERLCMAYARGVALSTMRWVREFCEVTSADGTVISDFPFKYLTYQMVALLRFKKAAERQPSRLSQYCSPSLLQRQIENVVKCDPHLVRYWSEMSDQLDDQLLPELVLPSHSVRWRDRPQRYIPARDLLIRGTTPLDLRFSKGEMLRRSQDVLLASDHQEFDEIAPVKRQSSRDEILEKPATSARKPFSSPGYLQVLLVTVVALSRFLTVEEDCRYPSALQSLPSPSPSNTGEHSIRRYLPGPSLSVLRSGTFISGSECARSEADNFIADLLGTACSGVRCRRGWRLGLS</sequence>
<proteinExistence type="predicted"/>
<dbReference type="Proteomes" id="UP000284706">
    <property type="component" value="Unassembled WGS sequence"/>
</dbReference>
<keyword evidence="2" id="KW-1185">Reference proteome</keyword>
<reference evidence="1 2" key="1">
    <citation type="journal article" date="2018" name="Evol. Lett.">
        <title>Horizontal gene cluster transfer increased hallucinogenic mushroom diversity.</title>
        <authorList>
            <person name="Reynolds H.T."/>
            <person name="Vijayakumar V."/>
            <person name="Gluck-Thaler E."/>
            <person name="Korotkin H.B."/>
            <person name="Matheny P.B."/>
            <person name="Slot J.C."/>
        </authorList>
    </citation>
    <scope>NUCLEOTIDE SEQUENCE [LARGE SCALE GENOMIC DNA]</scope>
    <source>
        <strain evidence="1 2">SRW20</strain>
    </source>
</reference>
<protein>
    <submittedName>
        <fullName evidence="1">Uncharacterized protein</fullName>
    </submittedName>
</protein>
<gene>
    <name evidence="1" type="ORF">CVT26_002398</name>
</gene>